<evidence type="ECO:0000256" key="5">
    <source>
        <dbReference type="ARBA" id="ARBA00022729"/>
    </source>
</evidence>
<keyword evidence="6" id="KW-0051">Antiviral defense</keyword>
<reference evidence="8" key="1">
    <citation type="submission" date="2025-08" db="UniProtKB">
        <authorList>
            <consortium name="RefSeq"/>
        </authorList>
    </citation>
    <scope>IDENTIFICATION</scope>
</reference>
<comment type="similarity">
    <text evidence="2">Belongs to the lambda interferon family.</text>
</comment>
<name>A0ABM0IY86_ECHTE</name>
<evidence type="ECO:0000256" key="1">
    <source>
        <dbReference type="ARBA" id="ARBA00004613"/>
    </source>
</evidence>
<proteinExistence type="inferred from homology"/>
<evidence type="ECO:0000256" key="4">
    <source>
        <dbReference type="ARBA" id="ARBA00022525"/>
    </source>
</evidence>
<accession>A0ABM0IY86</accession>
<dbReference type="Proteomes" id="UP000694863">
    <property type="component" value="Unplaced"/>
</dbReference>
<evidence type="ECO:0000256" key="3">
    <source>
        <dbReference type="ARBA" id="ARBA00022514"/>
    </source>
</evidence>
<evidence type="ECO:0000313" key="7">
    <source>
        <dbReference type="Proteomes" id="UP000694863"/>
    </source>
</evidence>
<dbReference type="GeneID" id="101641858"/>
<dbReference type="Gene3D" id="1.20.1250.60">
    <property type="entry name" value="Interferon lambda"/>
    <property type="match status" value="1"/>
</dbReference>
<dbReference type="InterPro" id="IPR038326">
    <property type="entry name" value="IFN-lambda_sf"/>
</dbReference>
<keyword evidence="7" id="KW-1185">Reference proteome</keyword>
<keyword evidence="3" id="KW-0202">Cytokine</keyword>
<evidence type="ECO:0000313" key="8">
    <source>
        <dbReference type="RefSeq" id="XP_004710544.1"/>
    </source>
</evidence>
<dbReference type="Pfam" id="PF15177">
    <property type="entry name" value="IL28A"/>
    <property type="match status" value="1"/>
</dbReference>
<keyword evidence="4" id="KW-0964">Secreted</keyword>
<evidence type="ECO:0000256" key="2">
    <source>
        <dbReference type="ARBA" id="ARBA00008717"/>
    </source>
</evidence>
<organism evidence="7 8">
    <name type="scientific">Echinops telfairi</name>
    <name type="common">Lesser hedgehog tenrec</name>
    <dbReference type="NCBI Taxonomy" id="9371"/>
    <lineage>
        <taxon>Eukaryota</taxon>
        <taxon>Metazoa</taxon>
        <taxon>Chordata</taxon>
        <taxon>Craniata</taxon>
        <taxon>Vertebrata</taxon>
        <taxon>Euteleostomi</taxon>
        <taxon>Mammalia</taxon>
        <taxon>Eutheria</taxon>
        <taxon>Afrotheria</taxon>
        <taxon>Tenrecidae</taxon>
        <taxon>Tenrecinae</taxon>
        <taxon>Echinops</taxon>
    </lineage>
</organism>
<comment type="subcellular location">
    <subcellularLocation>
        <location evidence="1">Secreted</location>
    </subcellularLocation>
</comment>
<protein>
    <submittedName>
        <fullName evidence="8">Interferon lambda-4-like</fullName>
    </submittedName>
</protein>
<sequence>MVDPQRTKLVIQRTLSIHPARLPTEDTAPDTIHWAVEGLTGRLREASGSLAGADMGSCVAATVPLGLWFLVTVGVVAKPGVGEPRRCHLSHYRSLAPTALAAVKELRDRYEEEALSWRPRNCSFRLRRAPPRPASCKGLRQVARDLADAQSVLSGQRRPKPLPGTGQILQLLAAAGREVTACLELVRPGWSRKSLRPPRRRHKARRDDSPQCREATIIFNLLRLLSRDLRLVAYSGPCV</sequence>
<gene>
    <name evidence="8" type="primary">LOC101641858</name>
</gene>
<dbReference type="PANTHER" id="PTHR31943:SF17">
    <property type="entry name" value="INTERFERON LAMBDA-4"/>
    <property type="match status" value="1"/>
</dbReference>
<dbReference type="RefSeq" id="XP_004710544.1">
    <property type="nucleotide sequence ID" value="XM_004710487.1"/>
</dbReference>
<dbReference type="PANTHER" id="PTHR31943">
    <property type="entry name" value="INTERLEUKIN-28 AND 29"/>
    <property type="match status" value="1"/>
</dbReference>
<evidence type="ECO:0000256" key="6">
    <source>
        <dbReference type="ARBA" id="ARBA00023118"/>
    </source>
</evidence>
<dbReference type="InterPro" id="IPR029177">
    <property type="entry name" value="INF_lambda"/>
</dbReference>
<keyword evidence="5" id="KW-0732">Signal</keyword>